<evidence type="ECO:0000313" key="7">
    <source>
        <dbReference type="Proteomes" id="UP000032702"/>
    </source>
</evidence>
<dbReference type="GO" id="GO:0047753">
    <property type="term" value="F:choline-sulfatase activity"/>
    <property type="evidence" value="ECO:0007669"/>
    <property type="project" value="UniProtKB-EC"/>
</dbReference>
<dbReference type="EC" id="3.1.6.6" evidence="6"/>
<feature type="domain" description="Sulfatase N-terminal" evidence="4">
    <location>
        <begin position="20"/>
        <end position="360"/>
    </location>
</feature>
<dbReference type="Pfam" id="PF12411">
    <property type="entry name" value="Choline_sulf_C"/>
    <property type="match status" value="1"/>
</dbReference>
<organism evidence="6 7">
    <name type="scientific">Stigmatella aurantiaca (strain DW4/3-1)</name>
    <dbReference type="NCBI Taxonomy" id="378806"/>
    <lineage>
        <taxon>Bacteria</taxon>
        <taxon>Pseudomonadati</taxon>
        <taxon>Myxococcota</taxon>
        <taxon>Myxococcia</taxon>
        <taxon>Myxococcales</taxon>
        <taxon>Cystobacterineae</taxon>
        <taxon>Archangiaceae</taxon>
        <taxon>Stigmatella</taxon>
    </lineage>
</organism>
<dbReference type="GO" id="GO:0005737">
    <property type="term" value="C:cytoplasm"/>
    <property type="evidence" value="ECO:0007669"/>
    <property type="project" value="TreeGrafter"/>
</dbReference>
<dbReference type="CDD" id="cd16032">
    <property type="entry name" value="choline-sulfatase"/>
    <property type="match status" value="1"/>
</dbReference>
<dbReference type="InterPro" id="IPR017785">
    <property type="entry name" value="Choline-sulfatase"/>
</dbReference>
<evidence type="ECO:0000313" key="6">
    <source>
        <dbReference type="EMBL" id="EAU61840.1"/>
    </source>
</evidence>
<comment type="similarity">
    <text evidence="1">Belongs to the sulfatase family.</text>
</comment>
<dbReference type="Pfam" id="PF00884">
    <property type="entry name" value="Sulfatase"/>
    <property type="match status" value="1"/>
</dbReference>
<reference evidence="6 7" key="1">
    <citation type="submission" date="2006-04" db="EMBL/GenBank/DDBJ databases">
        <authorList>
            <person name="Nierman W.C."/>
        </authorList>
    </citation>
    <scope>NUCLEOTIDE SEQUENCE [LARGE SCALE GENOMIC DNA]</scope>
    <source>
        <strain evidence="6 7">DW4/3-1</strain>
    </source>
</reference>
<dbReference type="PROSITE" id="PS00149">
    <property type="entry name" value="SULFATASE_2"/>
    <property type="match status" value="1"/>
</dbReference>
<dbReference type="InterPro" id="IPR000917">
    <property type="entry name" value="Sulfatase_N"/>
</dbReference>
<comment type="caution">
    <text evidence="6">The sequence shown here is derived from an EMBL/GenBank/DDBJ whole genome shotgun (WGS) entry which is preliminary data.</text>
</comment>
<dbReference type="PANTHER" id="PTHR45953">
    <property type="entry name" value="IDURONATE 2-SULFATASE"/>
    <property type="match status" value="1"/>
</dbReference>
<dbReference type="AlphaFoldDB" id="Q08MY2"/>
<dbReference type="GO" id="GO:0046872">
    <property type="term" value="F:metal ion binding"/>
    <property type="evidence" value="ECO:0007669"/>
    <property type="project" value="UniProtKB-KW"/>
</dbReference>
<gene>
    <name evidence="6" type="ORF">STIAU_0374</name>
</gene>
<dbReference type="FunFam" id="3.40.720.10:FF:000032">
    <property type="entry name" value="Choline sulfatase"/>
    <property type="match status" value="1"/>
</dbReference>
<evidence type="ECO:0000256" key="3">
    <source>
        <dbReference type="ARBA" id="ARBA00022801"/>
    </source>
</evidence>
<dbReference type="InterPro" id="IPR024607">
    <property type="entry name" value="Sulfatase_CS"/>
</dbReference>
<keyword evidence="2" id="KW-0479">Metal-binding</keyword>
<evidence type="ECO:0000256" key="2">
    <source>
        <dbReference type="ARBA" id="ARBA00022723"/>
    </source>
</evidence>
<name>Q08MY2_STIAD</name>
<protein>
    <submittedName>
        <fullName evidence="6">Choline-sulfatase</fullName>
        <ecNumber evidence="6">3.1.6.6</ecNumber>
    </submittedName>
</protein>
<dbReference type="EMBL" id="AAMD01000318">
    <property type="protein sequence ID" value="EAU61840.1"/>
    <property type="molecule type" value="Genomic_DNA"/>
</dbReference>
<keyword evidence="3 6" id="KW-0378">Hydrolase</keyword>
<dbReference type="NCBIfam" id="TIGR03417">
    <property type="entry name" value="chol_sulfatase"/>
    <property type="match status" value="1"/>
</dbReference>
<dbReference type="PATRIC" id="fig|378806.16.peg.588"/>
<dbReference type="SUPFAM" id="SSF53649">
    <property type="entry name" value="Alkaline phosphatase-like"/>
    <property type="match status" value="1"/>
</dbReference>
<feature type="domain" description="Choline sulfatase enzyme C-terminal" evidence="5">
    <location>
        <begin position="465"/>
        <end position="515"/>
    </location>
</feature>
<dbReference type="InterPro" id="IPR025863">
    <property type="entry name" value="Choline_sulf_C_dom"/>
</dbReference>
<dbReference type="InterPro" id="IPR017850">
    <property type="entry name" value="Alkaline_phosphatase_core_sf"/>
</dbReference>
<dbReference type="Proteomes" id="UP000032702">
    <property type="component" value="Unassembled WGS sequence"/>
</dbReference>
<evidence type="ECO:0000259" key="5">
    <source>
        <dbReference type="Pfam" id="PF12411"/>
    </source>
</evidence>
<evidence type="ECO:0000256" key="1">
    <source>
        <dbReference type="ARBA" id="ARBA00008779"/>
    </source>
</evidence>
<accession>Q08MY2</accession>
<sequence length="516" mass="58136">MKIRAPAGIKERAHMNQTRPNILFIMADQLAPQFLPVYGHRVVKAPAIERLAGQGVVFDATYCNAPLCAPARYSLMTGRLPSRIGAWDNATELSAEIPTFAHYLSSLGYHTCLSGKMHFCGPDQLHGFQERITTDVYPSDFTWTPDWDDPSRVLDWFHTMDVVRNAGPCVRSSNLDYDDEVAFTSARYLFNHARQDTGRPFCLVASFIHPHDPYTIRPEYWSMYDAAEIDMPQVSEQDAPFDPHSERLRRAIGMNDPAPTPNQVRNARHAYYGAVSYIDGQVGALLRALEESGQAGNTIVIFTSDHGDMLGERGLWYKMCWFEHSARVPLIVSFPSAFSPRRVAAAASHVDLLPTLMDLASGGGGFDYPTPLEGRSLLPELSGKEGRDEAIGEYFAEGTRTPLFMIRRGSRKFVMCDGDPDQLYALDADPHELRNLADVPSHDSEVHAFRAEARARWDVERLRGQVLESQRRRRYLAGVMRGTGVSWDHQPLVDASKAYIRNNLPIYELERRSRFP</sequence>
<dbReference type="Gene3D" id="3.40.720.10">
    <property type="entry name" value="Alkaline Phosphatase, subunit A"/>
    <property type="match status" value="1"/>
</dbReference>
<dbReference type="PROSITE" id="PS00523">
    <property type="entry name" value="SULFATASE_1"/>
    <property type="match status" value="1"/>
</dbReference>
<evidence type="ECO:0000259" key="4">
    <source>
        <dbReference type="Pfam" id="PF00884"/>
    </source>
</evidence>
<dbReference type="PANTHER" id="PTHR45953:SF1">
    <property type="entry name" value="IDURONATE 2-SULFATASE"/>
    <property type="match status" value="1"/>
</dbReference>
<proteinExistence type="inferred from homology"/>